<name>A0A4C1ZKQ1_EUMVA</name>
<dbReference type="Proteomes" id="UP000299102">
    <property type="component" value="Unassembled WGS sequence"/>
</dbReference>
<gene>
    <name evidence="1" type="ORF">EVAR_58029_1</name>
</gene>
<evidence type="ECO:0000313" key="1">
    <source>
        <dbReference type="EMBL" id="GBP87654.1"/>
    </source>
</evidence>
<organism evidence="1 2">
    <name type="scientific">Eumeta variegata</name>
    <name type="common">Bagworm moth</name>
    <name type="synonym">Eumeta japonica</name>
    <dbReference type="NCBI Taxonomy" id="151549"/>
    <lineage>
        <taxon>Eukaryota</taxon>
        <taxon>Metazoa</taxon>
        <taxon>Ecdysozoa</taxon>
        <taxon>Arthropoda</taxon>
        <taxon>Hexapoda</taxon>
        <taxon>Insecta</taxon>
        <taxon>Pterygota</taxon>
        <taxon>Neoptera</taxon>
        <taxon>Endopterygota</taxon>
        <taxon>Lepidoptera</taxon>
        <taxon>Glossata</taxon>
        <taxon>Ditrysia</taxon>
        <taxon>Tineoidea</taxon>
        <taxon>Psychidae</taxon>
        <taxon>Oiketicinae</taxon>
        <taxon>Eumeta</taxon>
    </lineage>
</organism>
<evidence type="ECO:0000313" key="2">
    <source>
        <dbReference type="Proteomes" id="UP000299102"/>
    </source>
</evidence>
<sequence>MPKKLDEGLAYWTFILHRVAGYLSFVKISTSCASNQKNKCIRRSYTPASTFKARAVIKKSEHLKRYPRHRQNPYTEATVKEIRGKVANSRGALSRRADDLRNVDSDKFDSRIHARAS</sequence>
<comment type="caution">
    <text evidence="1">The sequence shown here is derived from an EMBL/GenBank/DDBJ whole genome shotgun (WGS) entry which is preliminary data.</text>
</comment>
<keyword evidence="2" id="KW-1185">Reference proteome</keyword>
<accession>A0A4C1ZKQ1</accession>
<dbReference type="AlphaFoldDB" id="A0A4C1ZKQ1"/>
<protein>
    <submittedName>
        <fullName evidence="1">Uncharacterized protein</fullName>
    </submittedName>
</protein>
<reference evidence="1 2" key="1">
    <citation type="journal article" date="2019" name="Commun. Biol.">
        <title>The bagworm genome reveals a unique fibroin gene that provides high tensile strength.</title>
        <authorList>
            <person name="Kono N."/>
            <person name="Nakamura H."/>
            <person name="Ohtoshi R."/>
            <person name="Tomita M."/>
            <person name="Numata K."/>
            <person name="Arakawa K."/>
        </authorList>
    </citation>
    <scope>NUCLEOTIDE SEQUENCE [LARGE SCALE GENOMIC DNA]</scope>
</reference>
<proteinExistence type="predicted"/>
<dbReference type="EMBL" id="BGZK01001874">
    <property type="protein sequence ID" value="GBP87654.1"/>
    <property type="molecule type" value="Genomic_DNA"/>
</dbReference>